<evidence type="ECO:0000313" key="3">
    <source>
        <dbReference type="Proteomes" id="UP000051952"/>
    </source>
</evidence>
<dbReference type="EMBL" id="CYKH01000750">
    <property type="protein sequence ID" value="CUG32370.1"/>
    <property type="molecule type" value="Genomic_DNA"/>
</dbReference>
<keyword evidence="3" id="KW-1185">Reference proteome</keyword>
<feature type="compositionally biased region" description="Low complexity" evidence="1">
    <location>
        <begin position="80"/>
        <end position="98"/>
    </location>
</feature>
<dbReference type="VEuPathDB" id="TriTrypDB:BSAL_77640"/>
<feature type="region of interest" description="Disordered" evidence="1">
    <location>
        <begin position="553"/>
        <end position="602"/>
    </location>
</feature>
<organism evidence="2 3">
    <name type="scientific">Bodo saltans</name>
    <name type="common">Flagellated protozoan</name>
    <dbReference type="NCBI Taxonomy" id="75058"/>
    <lineage>
        <taxon>Eukaryota</taxon>
        <taxon>Discoba</taxon>
        <taxon>Euglenozoa</taxon>
        <taxon>Kinetoplastea</taxon>
        <taxon>Metakinetoplastina</taxon>
        <taxon>Eubodonida</taxon>
        <taxon>Bodonidae</taxon>
        <taxon>Bodo</taxon>
    </lineage>
</organism>
<proteinExistence type="predicted"/>
<feature type="region of interest" description="Disordered" evidence="1">
    <location>
        <begin position="80"/>
        <end position="113"/>
    </location>
</feature>
<sequence>MQNAKAKLEALQKKRETEAILATLSVPQFHSSFKTATELLCDPRRNGEVDARRQLRERFAFHREKQRPTAAPLALLSPYTTSSSAAPAHQQAHPASAPVGASHPHRVPPSSSLSLKKMSATLTSKPKFLEPILAPKQQQQRSASPPVQVSLNTTLTSRPSLLASSHSYTSHQQVNPALAEYASLAAIHEAFAPRWKHLVEKEKTHRIDIQRDHSIVLESMLKDLSRTIDIETMVRPEVAASLGLTVNVKLPNYLEEEHKRFMRAHDRLISTEELHRGEVAEVLLREFAALRRSSVRRLRALQQEYDARIAAAASEVAMQVQLLKEQRLASIADQMSRTVDEEVTERFVQVDLAEFAARHELDFRLNALWRTIIRVARKQQFDAMIVSHHALSSDERQGREVIEAEERAIATTALRDQSLELDRVCLVYAIGQRMGKVVELEGRLRGPREDRLLVSHTTGIVENGADLLIESYSALLRAAWDEVAWVWAQTTFVAFCEEEQRTVLSDARDSWCGALSAQIAGSHGGLNVFVVSVQSIGTGAGGVGGNSRFFTNTPTSDVMDPPANRSALSSRQLSSRRPLWSAGGNSGRTSRVPTPDASAARPVAVLRSRQSSDKEIVACIHHARPPL</sequence>
<accession>A0A0S4J0I3</accession>
<protein>
    <submittedName>
        <fullName evidence="2">Uncharacterized protein</fullName>
    </submittedName>
</protein>
<evidence type="ECO:0000256" key="1">
    <source>
        <dbReference type="SAM" id="MobiDB-lite"/>
    </source>
</evidence>
<evidence type="ECO:0000313" key="2">
    <source>
        <dbReference type="EMBL" id="CUG32370.1"/>
    </source>
</evidence>
<dbReference type="Proteomes" id="UP000051952">
    <property type="component" value="Unassembled WGS sequence"/>
</dbReference>
<reference evidence="3" key="1">
    <citation type="submission" date="2015-09" db="EMBL/GenBank/DDBJ databases">
        <authorList>
            <consortium name="Pathogen Informatics"/>
        </authorList>
    </citation>
    <scope>NUCLEOTIDE SEQUENCE [LARGE SCALE GENOMIC DNA]</scope>
    <source>
        <strain evidence="3">Lake Konstanz</strain>
    </source>
</reference>
<gene>
    <name evidence="2" type="ORF">BSAL_77640</name>
</gene>
<name>A0A0S4J0I3_BODSA</name>
<feature type="compositionally biased region" description="Low complexity" evidence="1">
    <location>
        <begin position="565"/>
        <end position="581"/>
    </location>
</feature>
<dbReference type="AlphaFoldDB" id="A0A0S4J0I3"/>